<keyword evidence="11 20" id="KW-0812">Transmembrane</keyword>
<protein>
    <recommendedName>
        <fullName evidence="7 18">CDP-diacylglycerol--glycerol-3-phosphate 3-phosphatidyltransferase</fullName>
        <ecNumber evidence="6 18">2.7.8.5</ecNumber>
    </recommendedName>
</protein>
<evidence type="ECO:0000256" key="1">
    <source>
        <dbReference type="ARBA" id="ARBA00003973"/>
    </source>
</evidence>
<keyword evidence="10 19" id="KW-0808">Transferase</keyword>
<dbReference type="FunFam" id="1.20.120.1760:FF:000004">
    <property type="entry name" value="CDP-diacylglycerol--glycerol-3-phosphate 3-phosphatidyltransferase"/>
    <property type="match status" value="1"/>
</dbReference>
<dbReference type="OrthoDB" id="9796672at2"/>
<dbReference type="Proteomes" id="UP000181997">
    <property type="component" value="Unassembled WGS sequence"/>
</dbReference>
<dbReference type="EMBL" id="FMAU01000009">
    <property type="protein sequence ID" value="SCC34323.1"/>
    <property type="molecule type" value="Genomic_DNA"/>
</dbReference>
<dbReference type="InterPro" id="IPR043130">
    <property type="entry name" value="CDP-OH_PTrfase_TM_dom"/>
</dbReference>
<accession>A0A0V8H7I4</accession>
<evidence type="ECO:0000256" key="4">
    <source>
        <dbReference type="ARBA" id="ARBA00005189"/>
    </source>
</evidence>
<evidence type="ECO:0000256" key="20">
    <source>
        <dbReference type="SAM" id="Phobius"/>
    </source>
</evidence>
<evidence type="ECO:0000256" key="12">
    <source>
        <dbReference type="ARBA" id="ARBA00022989"/>
    </source>
</evidence>
<evidence type="ECO:0000256" key="11">
    <source>
        <dbReference type="ARBA" id="ARBA00022692"/>
    </source>
</evidence>
<dbReference type="Gene3D" id="1.20.120.1760">
    <property type="match status" value="1"/>
</dbReference>
<dbReference type="InterPro" id="IPR004570">
    <property type="entry name" value="Phosphatidylglycerol_P_synth"/>
</dbReference>
<evidence type="ECO:0000256" key="2">
    <source>
        <dbReference type="ARBA" id="ARBA00004651"/>
    </source>
</evidence>
<evidence type="ECO:0000256" key="3">
    <source>
        <dbReference type="ARBA" id="ARBA00005042"/>
    </source>
</evidence>
<evidence type="ECO:0000313" key="21">
    <source>
        <dbReference type="EMBL" id="SCC34323.1"/>
    </source>
</evidence>
<comment type="subcellular location">
    <subcellularLocation>
        <location evidence="2">Cell membrane</location>
        <topology evidence="2">Multi-pass membrane protein</topology>
    </subcellularLocation>
</comment>
<comment type="function">
    <text evidence="1">This protein catalyzes the committed step to the synthesis of the acidic phospholipids.</text>
</comment>
<feature type="transmembrane region" description="Helical" evidence="20">
    <location>
        <begin position="39"/>
        <end position="58"/>
    </location>
</feature>
<dbReference type="AlphaFoldDB" id="A0A0V8H7I4"/>
<dbReference type="InterPro" id="IPR000462">
    <property type="entry name" value="CDP-OH_P_trans"/>
</dbReference>
<dbReference type="PROSITE" id="PS00379">
    <property type="entry name" value="CDP_ALCOHOL_P_TRANSF"/>
    <property type="match status" value="1"/>
</dbReference>
<dbReference type="PANTHER" id="PTHR14269:SF62">
    <property type="entry name" value="CDP-DIACYLGLYCEROL--GLYCEROL-3-PHOSPHATE 3-PHOSPHATIDYLTRANSFERASE 1, CHLOROPLASTIC"/>
    <property type="match status" value="1"/>
</dbReference>
<evidence type="ECO:0000256" key="13">
    <source>
        <dbReference type="ARBA" id="ARBA00023098"/>
    </source>
</evidence>
<evidence type="ECO:0000256" key="5">
    <source>
        <dbReference type="ARBA" id="ARBA00010441"/>
    </source>
</evidence>
<keyword evidence="12 20" id="KW-1133">Transmembrane helix</keyword>
<dbReference type="InterPro" id="IPR048254">
    <property type="entry name" value="CDP_ALCOHOL_P_TRANSF_CS"/>
</dbReference>
<keyword evidence="9" id="KW-0444">Lipid biosynthesis</keyword>
<dbReference type="EC" id="2.7.8.5" evidence="6 18"/>
<evidence type="ECO:0000256" key="16">
    <source>
        <dbReference type="ARBA" id="ARBA00023264"/>
    </source>
</evidence>
<evidence type="ECO:0000256" key="8">
    <source>
        <dbReference type="ARBA" id="ARBA00022475"/>
    </source>
</evidence>
<keyword evidence="8" id="KW-1003">Cell membrane</keyword>
<reference evidence="22" key="1">
    <citation type="submission" date="2016-08" db="EMBL/GenBank/DDBJ databases">
        <authorList>
            <person name="Varghese N."/>
            <person name="Submissions Spin"/>
        </authorList>
    </citation>
    <scope>NUCLEOTIDE SEQUENCE [LARGE SCALE GENOMIC DNA]</scope>
    <source>
        <strain evidence="22">SGD-1123</strain>
    </source>
</reference>
<evidence type="ECO:0000256" key="14">
    <source>
        <dbReference type="ARBA" id="ARBA00023136"/>
    </source>
</evidence>
<sequence>MNLPNKITVVRIAFIPVFLLFLLVPLPLGTFFIGGGGIYVSHFIAALLFILASVKDGLDGYYARKYNLITDLGKSLDPLADKLLITAALVALVQLGNVPSWMAFIIICRESAVTGLRLIAVGEGKVIAASNLAKWKTRIQIISISALLLHNIPFTYINVPFDILSLWAAMIITLVSGWDYFVKNKQFLKINS</sequence>
<evidence type="ECO:0000256" key="7">
    <source>
        <dbReference type="ARBA" id="ARBA00014944"/>
    </source>
</evidence>
<gene>
    <name evidence="21" type="ORF">GA0061094_4134</name>
</gene>
<keyword evidence="15" id="KW-0594">Phospholipid biosynthesis</keyword>
<evidence type="ECO:0000256" key="15">
    <source>
        <dbReference type="ARBA" id="ARBA00023209"/>
    </source>
</evidence>
<feature type="transmembrane region" description="Helical" evidence="20">
    <location>
        <begin position="79"/>
        <end position="95"/>
    </location>
</feature>
<comment type="catalytic activity">
    <reaction evidence="17">
        <text>a CDP-1,2-diacyl-sn-glycerol + sn-glycerol 3-phosphate = a 1,2-diacyl-sn-glycero-3-phospho-(1'-sn-glycero-3'-phosphate) + CMP + H(+)</text>
        <dbReference type="Rhea" id="RHEA:12593"/>
        <dbReference type="ChEBI" id="CHEBI:15378"/>
        <dbReference type="ChEBI" id="CHEBI:57597"/>
        <dbReference type="ChEBI" id="CHEBI:58332"/>
        <dbReference type="ChEBI" id="CHEBI:60110"/>
        <dbReference type="ChEBI" id="CHEBI:60377"/>
        <dbReference type="EC" id="2.7.8.5"/>
    </reaction>
</comment>
<keyword evidence="14 20" id="KW-0472">Membrane</keyword>
<keyword evidence="16" id="KW-1208">Phospholipid metabolism</keyword>
<dbReference type="RefSeq" id="WP_058299914.1">
    <property type="nucleotide sequence ID" value="NZ_FMAU01000009.1"/>
</dbReference>
<proteinExistence type="inferred from homology"/>
<evidence type="ECO:0000256" key="17">
    <source>
        <dbReference type="ARBA" id="ARBA00048586"/>
    </source>
</evidence>
<evidence type="ECO:0000256" key="6">
    <source>
        <dbReference type="ARBA" id="ARBA00013170"/>
    </source>
</evidence>
<keyword evidence="22" id="KW-1185">Reference proteome</keyword>
<dbReference type="GO" id="GO:0008444">
    <property type="term" value="F:CDP-diacylglycerol-glycerol-3-phosphate 3-phosphatidyltransferase activity"/>
    <property type="evidence" value="ECO:0007669"/>
    <property type="project" value="UniProtKB-UniRule"/>
</dbReference>
<comment type="similarity">
    <text evidence="5 19">Belongs to the CDP-alcohol phosphatidyltransferase class-I family.</text>
</comment>
<evidence type="ECO:0000313" key="22">
    <source>
        <dbReference type="Proteomes" id="UP000181997"/>
    </source>
</evidence>
<dbReference type="InterPro" id="IPR050324">
    <property type="entry name" value="CDP-alcohol_PTase-I"/>
</dbReference>
<dbReference type="GO" id="GO:0005886">
    <property type="term" value="C:plasma membrane"/>
    <property type="evidence" value="ECO:0007669"/>
    <property type="project" value="UniProtKB-SubCell"/>
</dbReference>
<dbReference type="GO" id="GO:0006655">
    <property type="term" value="P:phosphatidylglycerol biosynthetic process"/>
    <property type="evidence" value="ECO:0007669"/>
    <property type="project" value="UniProtKB-UniPathway"/>
</dbReference>
<comment type="pathway">
    <text evidence="3">Phospholipid metabolism; phosphatidylglycerol biosynthesis; phosphatidylglycerol from CDP-diacylglycerol: step 1/2.</text>
</comment>
<dbReference type="PIRSF" id="PIRSF000847">
    <property type="entry name" value="Phos_ph_gly_syn"/>
    <property type="match status" value="1"/>
</dbReference>
<comment type="pathway">
    <text evidence="4">Lipid metabolism.</text>
</comment>
<dbReference type="Pfam" id="PF01066">
    <property type="entry name" value="CDP-OH_P_transf"/>
    <property type="match status" value="1"/>
</dbReference>
<dbReference type="UniPathway" id="UPA00084">
    <property type="reaction ID" value="UER00503"/>
</dbReference>
<dbReference type="PANTHER" id="PTHR14269">
    <property type="entry name" value="CDP-DIACYLGLYCEROL--GLYCEROL-3-PHOSPHATE 3-PHOSPHATIDYLTRANSFERASE-RELATED"/>
    <property type="match status" value="1"/>
</dbReference>
<evidence type="ECO:0000256" key="18">
    <source>
        <dbReference type="NCBIfam" id="TIGR00560"/>
    </source>
</evidence>
<dbReference type="NCBIfam" id="TIGR00560">
    <property type="entry name" value="pgsA"/>
    <property type="match status" value="1"/>
</dbReference>
<keyword evidence="13" id="KW-0443">Lipid metabolism</keyword>
<feature type="transmembrane region" description="Helical" evidence="20">
    <location>
        <begin position="163"/>
        <end position="182"/>
    </location>
</feature>
<evidence type="ECO:0000256" key="9">
    <source>
        <dbReference type="ARBA" id="ARBA00022516"/>
    </source>
</evidence>
<evidence type="ECO:0000256" key="19">
    <source>
        <dbReference type="RuleBase" id="RU003750"/>
    </source>
</evidence>
<evidence type="ECO:0000256" key="10">
    <source>
        <dbReference type="ARBA" id="ARBA00022679"/>
    </source>
</evidence>
<name>A0A0V8H7I4_9BACI</name>
<organism evidence="21 22">
    <name type="scientific">[Bacillus] enclensis</name>
    <dbReference type="NCBI Taxonomy" id="1402860"/>
    <lineage>
        <taxon>Bacteria</taxon>
        <taxon>Bacillati</taxon>
        <taxon>Bacillota</taxon>
        <taxon>Bacilli</taxon>
        <taxon>Bacillales</taxon>
        <taxon>Bacillaceae</taxon>
        <taxon>Rossellomorea</taxon>
    </lineage>
</organism>
<feature type="transmembrane region" description="Helical" evidence="20">
    <location>
        <begin position="12"/>
        <end position="33"/>
    </location>
</feature>